<gene>
    <name evidence="2" type="ORF">K460DRAFT_355862</name>
</gene>
<evidence type="ECO:0000313" key="2">
    <source>
        <dbReference type="EMBL" id="KAF1846144.1"/>
    </source>
</evidence>
<organism evidence="2 3">
    <name type="scientific">Cucurbitaria berberidis CBS 394.84</name>
    <dbReference type="NCBI Taxonomy" id="1168544"/>
    <lineage>
        <taxon>Eukaryota</taxon>
        <taxon>Fungi</taxon>
        <taxon>Dikarya</taxon>
        <taxon>Ascomycota</taxon>
        <taxon>Pezizomycotina</taxon>
        <taxon>Dothideomycetes</taxon>
        <taxon>Pleosporomycetidae</taxon>
        <taxon>Pleosporales</taxon>
        <taxon>Pleosporineae</taxon>
        <taxon>Cucurbitariaceae</taxon>
        <taxon>Cucurbitaria</taxon>
    </lineage>
</organism>
<evidence type="ECO:0000256" key="1">
    <source>
        <dbReference type="SAM" id="Coils"/>
    </source>
</evidence>
<comment type="caution">
    <text evidence="2">The sequence shown here is derived from an EMBL/GenBank/DDBJ whole genome shotgun (WGS) entry which is preliminary data.</text>
</comment>
<proteinExistence type="predicted"/>
<sequence>MATSRSNPAHRDSFSDLAILMKAKKPYTPVAPPTSKPQLSFATNRMQLTSPTAAGRSLLSPLASPFPAPETVAEFLREQEQSSASASPPSVSVFRKQGIERLDSLTDQINNYPIHDDTEGQLYPRTPSPRYQEPLHVPKLQSPIHIGPVYAPIPKKPLHTALSAEPPAEDAVVRVTKRVWDSMDTELQMLTAQKRALEVKLASIERNNESLRIDGHDVGAQIGKLRFQNEVNRDQKASMGRSLASKEVEIKMLQLDNDGLAKKLLEVEREVQDLGGVRGELEYLRHIKMSLEKAHERSLNKLTDSKHRELEDARNAICKLEGQLKHVTLERDAAMTAQTNAGDHMARAHNLAETLAKRERVVTDLRQKHLEEHMKVTNLEDEVEVLRAKVNQENIDDLKEKLREKTSQCDRLRNQVKSAELQLKASQERVLRAANDGESLQGAAHLVAPNPKGKLPKNVISCSECYAGNLPCDSNARCHNCTERNAKCARWRCSLKQKLGECRMAPCKLPHDIQGWLVSQDARPQW</sequence>
<dbReference type="OrthoDB" id="3777260at2759"/>
<feature type="coiled-coil region" evidence="1">
    <location>
        <begin position="376"/>
        <end position="436"/>
    </location>
</feature>
<protein>
    <submittedName>
        <fullName evidence="2">Uncharacterized protein</fullName>
    </submittedName>
</protein>
<dbReference type="Proteomes" id="UP000800039">
    <property type="component" value="Unassembled WGS sequence"/>
</dbReference>
<dbReference type="EMBL" id="ML976616">
    <property type="protein sequence ID" value="KAF1846144.1"/>
    <property type="molecule type" value="Genomic_DNA"/>
</dbReference>
<feature type="coiled-coil region" evidence="1">
    <location>
        <begin position="187"/>
        <end position="214"/>
    </location>
</feature>
<dbReference type="AlphaFoldDB" id="A0A9P4GJ33"/>
<evidence type="ECO:0000313" key="3">
    <source>
        <dbReference type="Proteomes" id="UP000800039"/>
    </source>
</evidence>
<name>A0A9P4GJ33_9PLEO</name>
<reference evidence="2" key="1">
    <citation type="submission" date="2020-01" db="EMBL/GenBank/DDBJ databases">
        <authorList>
            <consortium name="DOE Joint Genome Institute"/>
            <person name="Haridas S."/>
            <person name="Albert R."/>
            <person name="Binder M."/>
            <person name="Bloem J."/>
            <person name="Labutti K."/>
            <person name="Salamov A."/>
            <person name="Andreopoulos B."/>
            <person name="Baker S.E."/>
            <person name="Barry K."/>
            <person name="Bills G."/>
            <person name="Bluhm B.H."/>
            <person name="Cannon C."/>
            <person name="Castanera R."/>
            <person name="Culley D.E."/>
            <person name="Daum C."/>
            <person name="Ezra D."/>
            <person name="Gonzalez J.B."/>
            <person name="Henrissat B."/>
            <person name="Kuo A."/>
            <person name="Liang C."/>
            <person name="Lipzen A."/>
            <person name="Lutzoni F."/>
            <person name="Magnuson J."/>
            <person name="Mondo S."/>
            <person name="Nolan M."/>
            <person name="Ohm R."/>
            <person name="Pangilinan J."/>
            <person name="Park H.-J."/>
            <person name="Ramirez L."/>
            <person name="Alfaro M."/>
            <person name="Sun H."/>
            <person name="Tritt A."/>
            <person name="Yoshinaga Y."/>
            <person name="Zwiers L.-H."/>
            <person name="Turgeon B.G."/>
            <person name="Goodwin S.B."/>
            <person name="Spatafora J.W."/>
            <person name="Crous P.W."/>
            <person name="Grigoriev I.V."/>
        </authorList>
    </citation>
    <scope>NUCLEOTIDE SEQUENCE</scope>
    <source>
        <strain evidence="2">CBS 394.84</strain>
    </source>
</reference>
<accession>A0A9P4GJ33</accession>
<keyword evidence="3" id="KW-1185">Reference proteome</keyword>
<dbReference type="RefSeq" id="XP_040788707.1">
    <property type="nucleotide sequence ID" value="XM_040931909.1"/>
</dbReference>
<dbReference type="GeneID" id="63849161"/>
<keyword evidence="1" id="KW-0175">Coiled coil</keyword>